<dbReference type="PANTHER" id="PTHR31111:SF133">
    <property type="entry name" value="OS07G0196600 PROTEIN"/>
    <property type="match status" value="1"/>
</dbReference>
<reference evidence="2" key="1">
    <citation type="submission" date="2023-07" db="EMBL/GenBank/DDBJ databases">
        <title>A chromosome-level genome assembly of Lolium multiflorum.</title>
        <authorList>
            <person name="Chen Y."/>
            <person name="Copetti D."/>
            <person name="Kolliker R."/>
            <person name="Studer B."/>
        </authorList>
    </citation>
    <scope>NUCLEOTIDE SEQUENCE</scope>
    <source>
        <strain evidence="2">02402/16</strain>
        <tissue evidence="2">Leaf</tissue>
    </source>
</reference>
<proteinExistence type="predicted"/>
<dbReference type="Proteomes" id="UP001231189">
    <property type="component" value="Unassembled WGS sequence"/>
</dbReference>
<evidence type="ECO:0000259" key="1">
    <source>
        <dbReference type="PROSITE" id="PS50181"/>
    </source>
</evidence>
<dbReference type="InterPro" id="IPR036047">
    <property type="entry name" value="F-box-like_dom_sf"/>
</dbReference>
<dbReference type="InterPro" id="IPR013187">
    <property type="entry name" value="F-box-assoc_dom_typ3"/>
</dbReference>
<keyword evidence="3" id="KW-1185">Reference proteome</keyword>
<comment type="caution">
    <text evidence="2">The sequence shown here is derived from an EMBL/GenBank/DDBJ whole genome shotgun (WGS) entry which is preliminary data.</text>
</comment>
<name>A0AAD8WYV2_LOLMU</name>
<dbReference type="Pfam" id="PF12937">
    <property type="entry name" value="F-box-like"/>
    <property type="match status" value="1"/>
</dbReference>
<dbReference type="EMBL" id="JAUUTY010000002">
    <property type="protein sequence ID" value="KAK1686132.1"/>
    <property type="molecule type" value="Genomic_DNA"/>
</dbReference>
<dbReference type="InterPro" id="IPR001810">
    <property type="entry name" value="F-box_dom"/>
</dbReference>
<organism evidence="2 3">
    <name type="scientific">Lolium multiflorum</name>
    <name type="common">Italian ryegrass</name>
    <name type="synonym">Lolium perenne subsp. multiflorum</name>
    <dbReference type="NCBI Taxonomy" id="4521"/>
    <lineage>
        <taxon>Eukaryota</taxon>
        <taxon>Viridiplantae</taxon>
        <taxon>Streptophyta</taxon>
        <taxon>Embryophyta</taxon>
        <taxon>Tracheophyta</taxon>
        <taxon>Spermatophyta</taxon>
        <taxon>Magnoliopsida</taxon>
        <taxon>Liliopsida</taxon>
        <taxon>Poales</taxon>
        <taxon>Poaceae</taxon>
        <taxon>BOP clade</taxon>
        <taxon>Pooideae</taxon>
        <taxon>Poodae</taxon>
        <taxon>Poeae</taxon>
        <taxon>Poeae Chloroplast Group 2 (Poeae type)</taxon>
        <taxon>Loliodinae</taxon>
        <taxon>Loliinae</taxon>
        <taxon>Lolium</taxon>
    </lineage>
</organism>
<dbReference type="Gene3D" id="1.20.1280.50">
    <property type="match status" value="1"/>
</dbReference>
<dbReference type="InterPro" id="IPR017451">
    <property type="entry name" value="F-box-assoc_interact_dom"/>
</dbReference>
<dbReference type="SMART" id="SM00256">
    <property type="entry name" value="FBOX"/>
    <property type="match status" value="1"/>
</dbReference>
<protein>
    <recommendedName>
        <fullName evidence="1">F-box domain-containing protein</fullName>
    </recommendedName>
</protein>
<feature type="domain" description="F-box" evidence="1">
    <location>
        <begin position="1"/>
        <end position="45"/>
    </location>
</feature>
<dbReference type="AlphaFoldDB" id="A0AAD8WYV2"/>
<sequence>MDVIPTELVVEILQRLPWTSRRRLRLVCRFWRDLIHQRTTEMKQPRDAVPLIVTTESAYVVDDLDLDLEEESSSVPRTPRELHLGGCYHEHTEVVGVCNGVLCLCDNDKPGGAITLANPATGEVLALPPIPRHGLFRRHNSRRSGRSWHQAYSFGYHHGTGQYKVVHVPCFYKTKDTLQVFTLGEASWREVSAPAYARCNLDAGVVSANGVGSRG</sequence>
<evidence type="ECO:0000313" key="2">
    <source>
        <dbReference type="EMBL" id="KAK1686132.1"/>
    </source>
</evidence>
<dbReference type="PANTHER" id="PTHR31111">
    <property type="entry name" value="BNAA05G37150D PROTEIN-RELATED"/>
    <property type="match status" value="1"/>
</dbReference>
<accession>A0AAD8WYV2</accession>
<dbReference type="Pfam" id="PF08268">
    <property type="entry name" value="FBA_3"/>
    <property type="match status" value="1"/>
</dbReference>
<dbReference type="NCBIfam" id="TIGR01640">
    <property type="entry name" value="F_box_assoc_1"/>
    <property type="match status" value="1"/>
</dbReference>
<gene>
    <name evidence="2" type="ORF">QYE76_046980</name>
</gene>
<evidence type="ECO:0000313" key="3">
    <source>
        <dbReference type="Proteomes" id="UP001231189"/>
    </source>
</evidence>
<dbReference type="SUPFAM" id="SSF81383">
    <property type="entry name" value="F-box domain"/>
    <property type="match status" value="1"/>
</dbReference>
<dbReference type="PROSITE" id="PS50181">
    <property type="entry name" value="FBOX"/>
    <property type="match status" value="1"/>
</dbReference>